<sequence length="80" mass="9689">MFSYIYHSDFFPKVRKDTQFCREIISEAGKLNAGKGEIRDKREMDQKREEADMYLFRHGITQEKDRAKTRWQKVEKNKAE</sequence>
<name>A0A413DW03_BACSE</name>
<evidence type="ECO:0000313" key="1">
    <source>
        <dbReference type="EMBL" id="RGW94091.1"/>
    </source>
</evidence>
<reference evidence="1 2" key="1">
    <citation type="submission" date="2018-08" db="EMBL/GenBank/DDBJ databases">
        <title>A genome reference for cultivated species of the human gut microbiota.</title>
        <authorList>
            <person name="Zou Y."/>
            <person name="Xue W."/>
            <person name="Luo G."/>
        </authorList>
    </citation>
    <scope>NUCLEOTIDE SEQUENCE [LARGE SCALE GENOMIC DNA]</scope>
    <source>
        <strain evidence="1 2">AF05-4</strain>
    </source>
</reference>
<gene>
    <name evidence="1" type="ORF">DWV41_14870</name>
</gene>
<accession>A0A413DW03</accession>
<protein>
    <submittedName>
        <fullName evidence="1">Uncharacterized protein</fullName>
    </submittedName>
</protein>
<organism evidence="1 2">
    <name type="scientific">Bacteroides stercoris</name>
    <dbReference type="NCBI Taxonomy" id="46506"/>
    <lineage>
        <taxon>Bacteria</taxon>
        <taxon>Pseudomonadati</taxon>
        <taxon>Bacteroidota</taxon>
        <taxon>Bacteroidia</taxon>
        <taxon>Bacteroidales</taxon>
        <taxon>Bacteroidaceae</taxon>
        <taxon>Bacteroides</taxon>
    </lineage>
</organism>
<comment type="caution">
    <text evidence="1">The sequence shown here is derived from an EMBL/GenBank/DDBJ whole genome shotgun (WGS) entry which is preliminary data.</text>
</comment>
<evidence type="ECO:0000313" key="2">
    <source>
        <dbReference type="Proteomes" id="UP000284777"/>
    </source>
</evidence>
<dbReference type="AlphaFoldDB" id="A0A413DW03"/>
<dbReference type="EMBL" id="QSBD01000031">
    <property type="protein sequence ID" value="RGW94091.1"/>
    <property type="molecule type" value="Genomic_DNA"/>
</dbReference>
<proteinExistence type="predicted"/>
<dbReference type="Proteomes" id="UP000284777">
    <property type="component" value="Unassembled WGS sequence"/>
</dbReference>